<dbReference type="GO" id="GO:0016705">
    <property type="term" value="F:oxidoreductase activity, acting on paired donors, with incorporation or reduction of molecular oxygen"/>
    <property type="evidence" value="ECO:0007669"/>
    <property type="project" value="InterPro"/>
</dbReference>
<dbReference type="Proteomes" id="UP000198286">
    <property type="component" value="Chromosome"/>
</dbReference>
<reference evidence="7 8" key="1">
    <citation type="journal article" date="2017" name="Lancet Infect. Dis.">
        <title>Global outbreak of severe Mycobacterium chimaera disease after cardiac surgery: a molecular epidemiological study.</title>
        <authorList>
            <person name="van Ingen J."/>
            <person name="Kohl T."/>
            <person name="Kranzer K."/>
            <person name="Hasse B."/>
            <person name="Keller P."/>
            <person name="Szafranska A."/>
            <person name="Hillemann D."/>
            <person name="Chand M."/>
            <person name="Schreiber P."/>
            <person name="Sommerstein R."/>
            <person name="Berger C."/>
            <person name="Genoni M."/>
            <person name="Ruegg C."/>
            <person name="Troillet N."/>
            <person name="Widmer A.F."/>
            <person name="Becker S.L."/>
            <person name="Herrmann M."/>
            <person name="Eckmanns T."/>
            <person name="Haller S."/>
            <person name="Hoeller C."/>
            <person name="Debast S.B."/>
            <person name="Wolfhagen M.J."/>
            <person name="Hopman J."/>
            <person name="Kluytmans J."/>
            <person name="Langelaar M."/>
            <person name="Notermans D.W."/>
            <person name="ten Oever J."/>
            <person name="van den Barselaar P."/>
            <person name="Vonk A.B.A."/>
            <person name="Vos M.C."/>
            <person name="Ahmed N."/>
            <person name="Brown T."/>
            <person name="Crook D."/>
            <person name="Lamagni T."/>
            <person name="Phin N."/>
            <person name="Smith E.G."/>
            <person name="Zambon M."/>
            <person name="Serr A."/>
            <person name="Goetting T."/>
            <person name="Ebner W."/>
            <person name="Thuermer A."/>
            <person name="Utpatel C."/>
            <person name="Sproer C."/>
            <person name="Bunk B."/>
            <person name="Nubel U."/>
            <person name="Bloemberg G."/>
            <person name="Bottger E."/>
            <person name="Niemann S."/>
            <person name="Wagner D."/>
            <person name="Sax H."/>
        </authorList>
    </citation>
    <scope>NUCLEOTIDE SEQUENCE [LARGE SCALE GENOMIC DNA]</scope>
    <source>
        <strain evidence="7 8">ZUERICH-2</strain>
    </source>
</reference>
<feature type="compositionally biased region" description="Low complexity" evidence="5">
    <location>
        <begin position="430"/>
        <end position="441"/>
    </location>
</feature>
<feature type="compositionally biased region" description="Polar residues" evidence="5">
    <location>
        <begin position="417"/>
        <end position="429"/>
    </location>
</feature>
<dbReference type="InterPro" id="IPR051260">
    <property type="entry name" value="Diverse_substr_monoxygenases"/>
</dbReference>
<keyword evidence="3" id="KW-0560">Oxidoreductase</keyword>
<evidence type="ECO:0000256" key="5">
    <source>
        <dbReference type="SAM" id="MobiDB-lite"/>
    </source>
</evidence>
<dbReference type="EMBL" id="CP015267">
    <property type="protein sequence ID" value="ASL14649.1"/>
    <property type="molecule type" value="Genomic_DNA"/>
</dbReference>
<dbReference type="AlphaFoldDB" id="A0A7U5RVA7"/>
<evidence type="ECO:0000313" key="8">
    <source>
        <dbReference type="Proteomes" id="UP000198286"/>
    </source>
</evidence>
<feature type="region of interest" description="Disordered" evidence="5">
    <location>
        <begin position="406"/>
        <end position="448"/>
    </location>
</feature>
<sequence length="448" mass="48446">MGYGHDARRRPDGRFRGPVVTELHLAVGLDGYGWHPHAWRHAFAHNATGGGQLSGRYWAALAATAERGLLDFLTIDDSLDAQPGPRPEISPRRLAGRADATLVAARIAPVTAHIGLIPVATVTHTEPFHVSKAIATLDHISHGRAGWQVRVSATAHEAALFGRRSAPDGDELFHEAADAVEVVRRLWDSWEDDAVIRDVATGRYIDRDKLHYIDFAGEHFSVKGPSITPRPPQGQPVVAALAHAPRVYEFAAASADLVFVTPRDEESLRAILAEVGQAQRATGRRIQAYADLVVSLGEDPLTPGAAISSDAHAFRGSASDLAELLLAWQDAGVDGVRLRPAVNAIDLPAIVDDLVPLLQRAGRFRTRYREGETLRDRLGLAPAPNRYATAPSASLPCRSWTWHPSAPAATQRRRCATPSTWPSTPNNGATSVTGSPSTTSSRWPARRR</sequence>
<protein>
    <submittedName>
        <fullName evidence="7">Fmnh2-utilizing oxygenase</fullName>
    </submittedName>
</protein>
<accession>A0A7U5RVA7</accession>
<evidence type="ECO:0000313" key="7">
    <source>
        <dbReference type="EMBL" id="ASL14649.1"/>
    </source>
</evidence>
<keyword evidence="2" id="KW-0288">FMN</keyword>
<evidence type="ECO:0000256" key="1">
    <source>
        <dbReference type="ARBA" id="ARBA00022630"/>
    </source>
</evidence>
<dbReference type="SUPFAM" id="SSF51679">
    <property type="entry name" value="Bacterial luciferase-like"/>
    <property type="match status" value="1"/>
</dbReference>
<name>A0A7U5RVA7_MYCIT</name>
<keyword evidence="4" id="KW-0503">Monooxygenase</keyword>
<evidence type="ECO:0000256" key="3">
    <source>
        <dbReference type="ARBA" id="ARBA00023002"/>
    </source>
</evidence>
<feature type="domain" description="Luciferase-like" evidence="6">
    <location>
        <begin position="48"/>
        <end position="299"/>
    </location>
</feature>
<keyword evidence="1" id="KW-0285">Flavoprotein</keyword>
<dbReference type="InterPro" id="IPR011251">
    <property type="entry name" value="Luciferase-like_dom"/>
</dbReference>
<dbReference type="Gene3D" id="3.20.20.30">
    <property type="entry name" value="Luciferase-like domain"/>
    <property type="match status" value="1"/>
</dbReference>
<evidence type="ECO:0000256" key="4">
    <source>
        <dbReference type="ARBA" id="ARBA00023033"/>
    </source>
</evidence>
<organism evidence="7 8">
    <name type="scientific">Mycobacterium intracellulare subsp. chimaera</name>
    <dbReference type="NCBI Taxonomy" id="222805"/>
    <lineage>
        <taxon>Bacteria</taxon>
        <taxon>Bacillati</taxon>
        <taxon>Actinomycetota</taxon>
        <taxon>Actinomycetes</taxon>
        <taxon>Mycobacteriales</taxon>
        <taxon>Mycobacteriaceae</taxon>
        <taxon>Mycobacterium</taxon>
        <taxon>Mycobacterium avium complex (MAC)</taxon>
    </lineage>
</organism>
<dbReference type="Pfam" id="PF00296">
    <property type="entry name" value="Bac_luciferase"/>
    <property type="match status" value="1"/>
</dbReference>
<dbReference type="PANTHER" id="PTHR30011:SF16">
    <property type="entry name" value="C2H2 FINGER DOMAIN TRANSCRIPTION FACTOR (EUROFUNG)-RELATED"/>
    <property type="match status" value="1"/>
</dbReference>
<dbReference type="GO" id="GO:0004497">
    <property type="term" value="F:monooxygenase activity"/>
    <property type="evidence" value="ECO:0007669"/>
    <property type="project" value="UniProtKB-KW"/>
</dbReference>
<evidence type="ECO:0000259" key="6">
    <source>
        <dbReference type="Pfam" id="PF00296"/>
    </source>
</evidence>
<dbReference type="InterPro" id="IPR036661">
    <property type="entry name" value="Luciferase-like_sf"/>
</dbReference>
<gene>
    <name evidence="7" type="ORF">MYCOZU2_02233</name>
</gene>
<evidence type="ECO:0000256" key="2">
    <source>
        <dbReference type="ARBA" id="ARBA00022643"/>
    </source>
</evidence>
<dbReference type="PANTHER" id="PTHR30011">
    <property type="entry name" value="ALKANESULFONATE MONOOXYGENASE-RELATED"/>
    <property type="match status" value="1"/>
</dbReference>
<proteinExistence type="predicted"/>